<keyword evidence="3 5" id="KW-0694">RNA-binding</keyword>
<keyword evidence="2 5" id="KW-0810">Translation regulation</keyword>
<comment type="similarity">
    <text evidence="5">Belongs to the CsrA/RsmA family.</text>
</comment>
<gene>
    <name evidence="5" type="primary">csrA</name>
    <name evidence="6" type="ORF">B1C78_09005</name>
</gene>
<evidence type="ECO:0000256" key="4">
    <source>
        <dbReference type="ARBA" id="ARBA00023159"/>
    </source>
</evidence>
<evidence type="ECO:0000256" key="1">
    <source>
        <dbReference type="ARBA" id="ARBA00022490"/>
    </source>
</evidence>
<dbReference type="OrthoDB" id="9809061at2"/>
<comment type="subcellular location">
    <subcellularLocation>
        <location evidence="5">Cytoplasm</location>
    </subcellularLocation>
</comment>
<dbReference type="GO" id="GO:0048027">
    <property type="term" value="F:mRNA 5'-UTR binding"/>
    <property type="evidence" value="ECO:0007669"/>
    <property type="project" value="UniProtKB-UniRule"/>
</dbReference>
<sequence length="65" mass="7334">MLILTRRPGESLLIGDDIEITLINVEGRQVKVGVKAPDHITILRGELLERQDDATESEKDIWPRA</sequence>
<keyword evidence="1 5" id="KW-0963">Cytoplasm</keyword>
<evidence type="ECO:0000313" key="6">
    <source>
        <dbReference type="EMBL" id="OOG24359.1"/>
    </source>
</evidence>
<comment type="subunit">
    <text evidence="5">Homodimer; the beta-strands of each monomer intercalate to form a hydrophobic core, while the alpha-helices form wings that extend away from the core.</text>
</comment>
<dbReference type="EMBL" id="MVBK01000048">
    <property type="protein sequence ID" value="OOG24359.1"/>
    <property type="molecule type" value="Genomic_DNA"/>
</dbReference>
<dbReference type="PANTHER" id="PTHR34984:SF1">
    <property type="entry name" value="CARBON STORAGE REGULATOR"/>
    <property type="match status" value="1"/>
</dbReference>
<name>A0A1V3NGY6_9GAMM</name>
<dbReference type="Proteomes" id="UP000189462">
    <property type="component" value="Unassembled WGS sequence"/>
</dbReference>
<keyword evidence="7" id="KW-1185">Reference proteome</keyword>
<evidence type="ECO:0000256" key="5">
    <source>
        <dbReference type="HAMAP-Rule" id="MF_00167"/>
    </source>
</evidence>
<dbReference type="Pfam" id="PF02599">
    <property type="entry name" value="CsrA"/>
    <property type="match status" value="1"/>
</dbReference>
<keyword evidence="4 5" id="KW-0010">Activator</keyword>
<dbReference type="InterPro" id="IPR036107">
    <property type="entry name" value="CsrA_sf"/>
</dbReference>
<dbReference type="Gene3D" id="2.60.40.4380">
    <property type="entry name" value="Translational regulator CsrA"/>
    <property type="match status" value="1"/>
</dbReference>
<dbReference type="GO" id="GO:0006109">
    <property type="term" value="P:regulation of carbohydrate metabolic process"/>
    <property type="evidence" value="ECO:0007669"/>
    <property type="project" value="UniProtKB-UniRule"/>
</dbReference>
<protein>
    <recommendedName>
        <fullName evidence="5">Translational regulator CsrA</fullName>
    </recommendedName>
    <alternativeName>
        <fullName evidence="5">Carbon storage regulator</fullName>
    </alternativeName>
</protein>
<evidence type="ECO:0000256" key="3">
    <source>
        <dbReference type="ARBA" id="ARBA00022884"/>
    </source>
</evidence>
<dbReference type="GO" id="GO:0045947">
    <property type="term" value="P:negative regulation of translational initiation"/>
    <property type="evidence" value="ECO:0007669"/>
    <property type="project" value="UniProtKB-UniRule"/>
</dbReference>
<dbReference type="GO" id="GO:0045948">
    <property type="term" value="P:positive regulation of translational initiation"/>
    <property type="evidence" value="ECO:0007669"/>
    <property type="project" value="UniProtKB-UniRule"/>
</dbReference>
<accession>A0A1V3NGY6</accession>
<dbReference type="PANTHER" id="PTHR34984">
    <property type="entry name" value="CARBON STORAGE REGULATOR"/>
    <property type="match status" value="1"/>
</dbReference>
<dbReference type="GO" id="GO:0005829">
    <property type="term" value="C:cytosol"/>
    <property type="evidence" value="ECO:0007669"/>
    <property type="project" value="TreeGrafter"/>
</dbReference>
<dbReference type="SUPFAM" id="SSF117130">
    <property type="entry name" value="CsrA-like"/>
    <property type="match status" value="1"/>
</dbReference>
<dbReference type="GO" id="GO:0006402">
    <property type="term" value="P:mRNA catabolic process"/>
    <property type="evidence" value="ECO:0007669"/>
    <property type="project" value="InterPro"/>
</dbReference>
<comment type="caution">
    <text evidence="6">The sequence shown here is derived from an EMBL/GenBank/DDBJ whole genome shotgun (WGS) entry which is preliminary data.</text>
</comment>
<dbReference type="HAMAP" id="MF_00167">
    <property type="entry name" value="CsrA"/>
    <property type="match status" value="1"/>
</dbReference>
<dbReference type="AlphaFoldDB" id="A0A1V3NGY6"/>
<keyword evidence="5" id="KW-0678">Repressor</keyword>
<evidence type="ECO:0000313" key="7">
    <source>
        <dbReference type="Proteomes" id="UP000189462"/>
    </source>
</evidence>
<reference evidence="6 7" key="1">
    <citation type="submission" date="2017-02" db="EMBL/GenBank/DDBJ databases">
        <title>Genomic diversity within the haloalkaliphilic genus Thioalkalivibrio.</title>
        <authorList>
            <person name="Ahn A.-C."/>
            <person name="Meier-Kolthoff J."/>
            <person name="Overmars L."/>
            <person name="Richter M."/>
            <person name="Woyke T."/>
            <person name="Sorokin D.Y."/>
            <person name="Muyzer G."/>
        </authorList>
    </citation>
    <scope>NUCLEOTIDE SEQUENCE [LARGE SCALE GENOMIC DNA]</scope>
    <source>
        <strain evidence="6 7">ALJD</strain>
    </source>
</reference>
<proteinExistence type="inferred from homology"/>
<evidence type="ECO:0000256" key="2">
    <source>
        <dbReference type="ARBA" id="ARBA00022845"/>
    </source>
</evidence>
<dbReference type="STRING" id="108003.B1C78_09005"/>
<organism evidence="6 7">
    <name type="scientific">Thioalkalivibrio denitrificans</name>
    <dbReference type="NCBI Taxonomy" id="108003"/>
    <lineage>
        <taxon>Bacteria</taxon>
        <taxon>Pseudomonadati</taxon>
        <taxon>Pseudomonadota</taxon>
        <taxon>Gammaproteobacteria</taxon>
        <taxon>Chromatiales</taxon>
        <taxon>Ectothiorhodospiraceae</taxon>
        <taxon>Thioalkalivibrio</taxon>
    </lineage>
</organism>
<dbReference type="InterPro" id="IPR003751">
    <property type="entry name" value="CsrA"/>
</dbReference>
<dbReference type="NCBIfam" id="NF002469">
    <property type="entry name" value="PRK01712.1"/>
    <property type="match status" value="1"/>
</dbReference>
<dbReference type="NCBIfam" id="TIGR00202">
    <property type="entry name" value="csrA"/>
    <property type="match status" value="1"/>
</dbReference>
<comment type="function">
    <text evidence="5">A key translational regulator that binds mRNA to regulate translation initiation and/or mRNA stability. Mediates global changes in gene expression, shifting from rapid growth to stress survival by linking envelope stress, the stringent response and the catabolite repression systems. Usually binds in the 5'-UTR; binding at or near the Shine-Dalgarno sequence prevents ribosome-binding, repressing translation, binding elsewhere in the 5'-UTR can activate translation and/or stabilize the mRNA. Its function is antagonized by small RNA(s).</text>
</comment>